<reference evidence="3" key="1">
    <citation type="submission" date="2020-05" db="EMBL/GenBank/DDBJ databases">
        <title>Evolutionary and genomic comparisons of hybrid uninucleate and nonhybrid Rhizoctonia fungi.</title>
        <authorList>
            <person name="Li C."/>
            <person name="Chen X."/>
        </authorList>
    </citation>
    <scope>NUCLEOTIDE SEQUENCE</scope>
    <source>
        <strain evidence="3">AG-1 IA</strain>
    </source>
</reference>
<organism evidence="3 4">
    <name type="scientific">Rhizoctonia solani</name>
    <dbReference type="NCBI Taxonomy" id="456999"/>
    <lineage>
        <taxon>Eukaryota</taxon>
        <taxon>Fungi</taxon>
        <taxon>Dikarya</taxon>
        <taxon>Basidiomycota</taxon>
        <taxon>Agaricomycotina</taxon>
        <taxon>Agaricomycetes</taxon>
        <taxon>Cantharellales</taxon>
        <taxon>Ceratobasidiaceae</taxon>
        <taxon>Rhizoctonia</taxon>
    </lineage>
</organism>
<dbReference type="GeneID" id="67031619"/>
<accession>A0A8H8NVN2</accession>
<feature type="domain" description="Tf2-1-like SH3-like" evidence="2">
    <location>
        <begin position="33"/>
        <end position="89"/>
    </location>
</feature>
<gene>
    <name evidence="3" type="ORF">RhiXN_09340</name>
</gene>
<evidence type="ECO:0000256" key="1">
    <source>
        <dbReference type="SAM" id="MobiDB-lite"/>
    </source>
</evidence>
<sequence length="173" mass="19765">MAGNRGGTPAIKDTHGGRGSRRTTQVQNQEEAWLDAKNVKLKTLSPKLTKQRLGPFKVTKKISNQAYHLELPPTMRIHNVFYVGLLSKVKRDKRRSFENWPPPVTIDGEEDMRLKESRTWKKGTGNGSSKSNGRVRVQGKHMGAPRKLKKRQKNFRKVQKRNEKEGPQRCQGP</sequence>
<dbReference type="Pfam" id="PF24626">
    <property type="entry name" value="SH3_Tf2-1"/>
    <property type="match status" value="1"/>
</dbReference>
<dbReference type="InterPro" id="IPR056924">
    <property type="entry name" value="SH3_Tf2-1"/>
</dbReference>
<dbReference type="EMBL" id="CP059662">
    <property type="protein sequence ID" value="QRW20365.1"/>
    <property type="molecule type" value="Genomic_DNA"/>
</dbReference>
<dbReference type="AlphaFoldDB" id="A0A8H8NVN2"/>
<dbReference type="Proteomes" id="UP000650533">
    <property type="component" value="Chromosome 5"/>
</dbReference>
<feature type="region of interest" description="Disordered" evidence="1">
    <location>
        <begin position="1"/>
        <end position="31"/>
    </location>
</feature>
<dbReference type="RefSeq" id="XP_043180602.1">
    <property type="nucleotide sequence ID" value="XM_043329156.1"/>
</dbReference>
<evidence type="ECO:0000313" key="4">
    <source>
        <dbReference type="Proteomes" id="UP000650533"/>
    </source>
</evidence>
<name>A0A8H8NVN2_9AGAM</name>
<feature type="region of interest" description="Disordered" evidence="1">
    <location>
        <begin position="118"/>
        <end position="173"/>
    </location>
</feature>
<feature type="compositionally biased region" description="Basic residues" evidence="1">
    <location>
        <begin position="137"/>
        <end position="159"/>
    </location>
</feature>
<evidence type="ECO:0000313" key="3">
    <source>
        <dbReference type="EMBL" id="QRW20365.1"/>
    </source>
</evidence>
<proteinExistence type="predicted"/>
<dbReference type="KEGG" id="rsx:RhiXN_09340"/>
<evidence type="ECO:0000259" key="2">
    <source>
        <dbReference type="Pfam" id="PF24626"/>
    </source>
</evidence>
<protein>
    <submittedName>
        <fullName evidence="3">Retrotransposable element Tf2 protein</fullName>
    </submittedName>
</protein>